<keyword evidence="10" id="KW-0833">Ubl conjugation pathway</keyword>
<evidence type="ECO:0000256" key="9">
    <source>
        <dbReference type="ARBA" id="ARBA00022771"/>
    </source>
</evidence>
<comment type="pathway">
    <text evidence="3">Protein modification; protein ubiquitination.</text>
</comment>
<evidence type="ECO:0000313" key="16">
    <source>
        <dbReference type="Proteomes" id="UP000823674"/>
    </source>
</evidence>
<dbReference type="CDD" id="cd20346">
    <property type="entry name" value="BRcat_RBR_ANKIB1"/>
    <property type="match status" value="2"/>
</dbReference>
<keyword evidence="9" id="KW-0863">Zinc-finger</keyword>
<gene>
    <name evidence="15" type="primary">A06p037610.1_BraROA</name>
    <name evidence="15" type="ORF">IGI04_023937</name>
</gene>
<dbReference type="Proteomes" id="UP000823674">
    <property type="component" value="Chromosome A06"/>
</dbReference>
<dbReference type="SMART" id="SM00647">
    <property type="entry name" value="IBR"/>
    <property type="match status" value="3"/>
</dbReference>
<dbReference type="Gene3D" id="1.20.120.1750">
    <property type="match status" value="3"/>
</dbReference>
<keyword evidence="16" id="KW-1185">Reference proteome</keyword>
<evidence type="ECO:0000256" key="2">
    <source>
        <dbReference type="ARBA" id="ARBA00001947"/>
    </source>
</evidence>
<dbReference type="Gene3D" id="3.30.40.10">
    <property type="entry name" value="Zinc/RING finger domain, C3HC4 (zinc finger)"/>
    <property type="match status" value="1"/>
</dbReference>
<comment type="similarity">
    <text evidence="4">Belongs to the RBR family. Ariadne subfamily.</text>
</comment>
<evidence type="ECO:0000256" key="7">
    <source>
        <dbReference type="ARBA" id="ARBA00022723"/>
    </source>
</evidence>
<comment type="cofactor">
    <cofactor evidence="2">
        <name>Zn(2+)</name>
        <dbReference type="ChEBI" id="CHEBI:29105"/>
    </cofactor>
</comment>
<comment type="caution">
    <text evidence="15">The sequence shown here is derived from an EMBL/GenBank/DDBJ whole genome shotgun (WGS) entry which is preliminary data.</text>
</comment>
<dbReference type="InterPro" id="IPR001876">
    <property type="entry name" value="Znf_RanBP2"/>
</dbReference>
<evidence type="ECO:0000256" key="6">
    <source>
        <dbReference type="ARBA" id="ARBA00022679"/>
    </source>
</evidence>
<keyword evidence="13" id="KW-1133">Transmembrane helix</keyword>
<keyword evidence="13" id="KW-0812">Transmembrane</keyword>
<feature type="non-terminal residue" evidence="15">
    <location>
        <position position="1206"/>
    </location>
</feature>
<feature type="domain" description="RING-type" evidence="14">
    <location>
        <begin position="870"/>
        <end position="1115"/>
    </location>
</feature>
<proteinExistence type="inferred from homology"/>
<evidence type="ECO:0000256" key="8">
    <source>
        <dbReference type="ARBA" id="ARBA00022737"/>
    </source>
</evidence>
<evidence type="ECO:0000259" key="14">
    <source>
        <dbReference type="PROSITE" id="PS51873"/>
    </source>
</evidence>
<reference evidence="15 16" key="1">
    <citation type="submission" date="2021-03" db="EMBL/GenBank/DDBJ databases">
        <authorList>
            <person name="King G.J."/>
            <person name="Bancroft I."/>
            <person name="Baten A."/>
            <person name="Bloomfield J."/>
            <person name="Borpatragohain P."/>
            <person name="He Z."/>
            <person name="Irish N."/>
            <person name="Irwin J."/>
            <person name="Liu K."/>
            <person name="Mauleon R.P."/>
            <person name="Moore J."/>
            <person name="Morris R."/>
            <person name="Ostergaard L."/>
            <person name="Wang B."/>
            <person name="Wells R."/>
        </authorList>
    </citation>
    <scope>NUCLEOTIDE SEQUENCE [LARGE SCALE GENOMIC DNA]</scope>
    <source>
        <strain evidence="15">R-o-18</strain>
        <tissue evidence="15">Leaf</tissue>
    </source>
</reference>
<dbReference type="InterPro" id="IPR044066">
    <property type="entry name" value="TRIAD_supradom"/>
</dbReference>
<keyword evidence="8" id="KW-0677">Repeat</keyword>
<feature type="region of interest" description="Disordered" evidence="12">
    <location>
        <begin position="268"/>
        <end position="302"/>
    </location>
</feature>
<evidence type="ECO:0000256" key="10">
    <source>
        <dbReference type="ARBA" id="ARBA00022786"/>
    </source>
</evidence>
<evidence type="ECO:0000256" key="1">
    <source>
        <dbReference type="ARBA" id="ARBA00001798"/>
    </source>
</evidence>
<evidence type="ECO:0000256" key="11">
    <source>
        <dbReference type="ARBA" id="ARBA00022833"/>
    </source>
</evidence>
<keyword evidence="6" id="KW-0808">Transferase</keyword>
<sequence>MEDDLQRPYSVCTRDDPKEKMNKQINDISEIFCVSNSDSGYAKKTTNCRLSQVLLPTQTKIFPILILFVMTLMYLEKNKKKYTSSCPLQSCPAKVEWDAIENLTKSKKQIKQCPAQGCSYFIEFPSRINAEEYGLNVVCLCGHTFCWRCSLESHNLMTCNNTSDWLSRDLKKLSVSMDDTLCLDRWEACEASMEKARSELQAFEESNNTTLREGLMMIVQCRQFLKWSCVYEYIHLQYEDSKREFLRFLHDYARKLVQSFSETLKEETEKALSEPTLDEVTCSRESRETNAAGGCPSNPATSHPDINGLSELELINHSLRHLPSFNSVQFHNERSKPLITYKNTKAKRDQAQGRPYSVCTRDDLKERITKQIDVISEIFCVSNSDATVLLMKLRWNSQLLSERLSQENKKLLTESGLKPVDVTDSNQDLSDSSCDEFYEFFDDVDDDDRDDVVKVSTPFCSHKFSTAYWSKYLEKNFFSVEKTVDTISCPHEDCGASVGRDTIEKLTVNDKNSYDEYVLRSYLEKSKRQIKQCPAQGCSYFIEFHKGTDAEEYGLNVVCLCGHNFCCRCSLETHRPVTCNNASDWLSRDLQKLSEASDKSLSFLWIEDNTETCPHCLSPLEIGLGSLDSKFVPCGYCSGSFCWECMHSEESHKTESGTYGDCLEPVEQDPLWNVEVVDTSCLDRWEACEVSLVEARSELQAFKESDNTSEEYIRIVRDGLMLIVQCRQFLKWTCVYEHIHLEYEASKKEFLRFLQDYANTLVERYAETLKEDTKALSAAQLVCNVPAVTSSIGNYFYNFSKALKDGLDAVKVKHYDDFSPCWLCDRCSYANTWLHKACQMCCESPVKLMEGDQQRPYSVLTRNEVKEKMNKQIDDISGVFYVSKNDATVLFMYLRWDTLRVSERLGEDKDKLLSESEYLDSLEKNQTVISCPDQNCRASVGPDTIEKLPVKDKDFYESYILRSYIEENKGLMIKQCPAPDCNYVIEFHQANDVEEYGLNVVCLCGNTFCWRCSFESHRPVTCNNVSDWLSTEVEVSVVDRWEERTAAMEGAQDDLQDFEDYIIKNPDSLKEQDVRIVREGLMLLIQCRQVLKWSCVYEYFHTEHETSKKEYLQFLQDIATTTLQSYLKTLLEETETAFYAADALVLCKFRHSLTTAKSNVGNFFYHFIKTLQDGIVDVKVKSYDNVAGPYWLCDRCTYGNSWLDMK</sequence>
<dbReference type="InterPro" id="IPR002867">
    <property type="entry name" value="IBR_dom"/>
</dbReference>
<dbReference type="EC" id="2.3.2.31" evidence="5"/>
<dbReference type="Pfam" id="PF01485">
    <property type="entry name" value="IBR"/>
    <property type="match status" value="3"/>
</dbReference>
<name>A0ABQ7M8Q0_BRACM</name>
<dbReference type="InterPro" id="IPR031127">
    <property type="entry name" value="E3_UB_ligase_RBR"/>
</dbReference>
<keyword evidence="13" id="KW-0472">Membrane</keyword>
<evidence type="ECO:0000256" key="13">
    <source>
        <dbReference type="SAM" id="Phobius"/>
    </source>
</evidence>
<protein>
    <recommendedName>
        <fullName evidence="5">RBR-type E3 ubiquitin transferase</fullName>
        <ecNumber evidence="5">2.3.2.31</ecNumber>
    </recommendedName>
</protein>
<feature type="domain" description="RING-type" evidence="14">
    <location>
        <begin position="430"/>
        <end position="666"/>
    </location>
</feature>
<dbReference type="PANTHER" id="PTHR11685">
    <property type="entry name" value="RBR FAMILY RING FINGER AND IBR DOMAIN-CONTAINING"/>
    <property type="match status" value="1"/>
</dbReference>
<organism evidence="15 16">
    <name type="scientific">Brassica rapa subsp. trilocularis</name>
    <dbReference type="NCBI Taxonomy" id="1813537"/>
    <lineage>
        <taxon>Eukaryota</taxon>
        <taxon>Viridiplantae</taxon>
        <taxon>Streptophyta</taxon>
        <taxon>Embryophyta</taxon>
        <taxon>Tracheophyta</taxon>
        <taxon>Spermatophyta</taxon>
        <taxon>Magnoliopsida</taxon>
        <taxon>eudicotyledons</taxon>
        <taxon>Gunneridae</taxon>
        <taxon>Pentapetalae</taxon>
        <taxon>rosids</taxon>
        <taxon>malvids</taxon>
        <taxon>Brassicales</taxon>
        <taxon>Brassicaceae</taxon>
        <taxon>Brassiceae</taxon>
        <taxon>Brassica</taxon>
    </lineage>
</organism>
<evidence type="ECO:0000256" key="5">
    <source>
        <dbReference type="ARBA" id="ARBA00012251"/>
    </source>
</evidence>
<feature type="domain" description="RING-type" evidence="14">
    <location>
        <begin position="26"/>
        <end position="249"/>
    </location>
</feature>
<evidence type="ECO:0000256" key="4">
    <source>
        <dbReference type="ARBA" id="ARBA00005884"/>
    </source>
</evidence>
<dbReference type="PROSITE" id="PS51873">
    <property type="entry name" value="TRIAD"/>
    <property type="match status" value="3"/>
</dbReference>
<keyword evidence="7" id="KW-0479">Metal-binding</keyword>
<evidence type="ECO:0000256" key="3">
    <source>
        <dbReference type="ARBA" id="ARBA00004906"/>
    </source>
</evidence>
<accession>A0ABQ7M8Q0</accession>
<feature type="transmembrane region" description="Helical" evidence="13">
    <location>
        <begin position="53"/>
        <end position="75"/>
    </location>
</feature>
<keyword evidence="11" id="KW-0862">Zinc</keyword>
<dbReference type="SUPFAM" id="SSF57850">
    <property type="entry name" value="RING/U-box"/>
    <property type="match status" value="4"/>
</dbReference>
<evidence type="ECO:0000313" key="15">
    <source>
        <dbReference type="EMBL" id="KAG5393974.1"/>
    </source>
</evidence>
<dbReference type="PROSITE" id="PS01358">
    <property type="entry name" value="ZF_RANBP2_1"/>
    <property type="match status" value="1"/>
</dbReference>
<dbReference type="InterPro" id="IPR013083">
    <property type="entry name" value="Znf_RING/FYVE/PHD"/>
</dbReference>
<evidence type="ECO:0000256" key="12">
    <source>
        <dbReference type="SAM" id="MobiDB-lite"/>
    </source>
</evidence>
<dbReference type="EMBL" id="JADBGQ010000006">
    <property type="protein sequence ID" value="KAG5393974.1"/>
    <property type="molecule type" value="Genomic_DNA"/>
</dbReference>
<comment type="catalytic activity">
    <reaction evidence="1">
        <text>[E2 ubiquitin-conjugating enzyme]-S-ubiquitinyl-L-cysteine + [acceptor protein]-L-lysine = [E2 ubiquitin-conjugating enzyme]-L-cysteine + [acceptor protein]-N(6)-ubiquitinyl-L-lysine.</text>
        <dbReference type="EC" id="2.3.2.31"/>
    </reaction>
</comment>